<gene>
    <name evidence="1" type="ORF">BV25DRAFT_1917110</name>
</gene>
<sequence>MSHGPIPSSCVLARLRSKLQALRIWKAAVARHRATTRELRVCHGSSTRPLTPRQTVLQLCLTQRRSRKAEMINVREGSSLAGQPTAMTYCEHHNVTSRTFGIIGSLLRQPGLSSAPPVAHCLDLWHRDPPQHPPMMYSVRLPSRMIFATRPSLGHPHHRSQEMHPRVLDKSASALRAQQVLDRRPGNHNHEPRRHLLALVRVPSHSAHGVNASALRAKQVLDRRPDNHTHEHLRHLLALVPIPSHSVHGAHENALDETSLQMLSADHRSPTHDTLTADLLLATRTRVHLIVLKQTHVGASTLFP</sequence>
<keyword evidence="2" id="KW-1185">Reference proteome</keyword>
<evidence type="ECO:0000313" key="2">
    <source>
        <dbReference type="Proteomes" id="UP000814140"/>
    </source>
</evidence>
<comment type="caution">
    <text evidence="1">The sequence shown here is derived from an EMBL/GenBank/DDBJ whole genome shotgun (WGS) entry which is preliminary data.</text>
</comment>
<proteinExistence type="predicted"/>
<dbReference type="EMBL" id="MU277214">
    <property type="protein sequence ID" value="KAI0061142.1"/>
    <property type="molecule type" value="Genomic_DNA"/>
</dbReference>
<name>A0ACB8SY71_9AGAM</name>
<protein>
    <submittedName>
        <fullName evidence="1">Uncharacterized protein</fullName>
    </submittedName>
</protein>
<reference evidence="1" key="1">
    <citation type="submission" date="2021-03" db="EMBL/GenBank/DDBJ databases">
        <authorList>
            <consortium name="DOE Joint Genome Institute"/>
            <person name="Ahrendt S."/>
            <person name="Looney B.P."/>
            <person name="Miyauchi S."/>
            <person name="Morin E."/>
            <person name="Drula E."/>
            <person name="Courty P.E."/>
            <person name="Chicoki N."/>
            <person name="Fauchery L."/>
            <person name="Kohler A."/>
            <person name="Kuo A."/>
            <person name="Labutti K."/>
            <person name="Pangilinan J."/>
            <person name="Lipzen A."/>
            <person name="Riley R."/>
            <person name="Andreopoulos W."/>
            <person name="He G."/>
            <person name="Johnson J."/>
            <person name="Barry K.W."/>
            <person name="Grigoriev I.V."/>
            <person name="Nagy L."/>
            <person name="Hibbett D."/>
            <person name="Henrissat B."/>
            <person name="Matheny P.B."/>
            <person name="Labbe J."/>
            <person name="Martin F."/>
        </authorList>
    </citation>
    <scope>NUCLEOTIDE SEQUENCE</scope>
    <source>
        <strain evidence="1">HHB10654</strain>
    </source>
</reference>
<organism evidence="1 2">
    <name type="scientific">Artomyces pyxidatus</name>
    <dbReference type="NCBI Taxonomy" id="48021"/>
    <lineage>
        <taxon>Eukaryota</taxon>
        <taxon>Fungi</taxon>
        <taxon>Dikarya</taxon>
        <taxon>Basidiomycota</taxon>
        <taxon>Agaricomycotina</taxon>
        <taxon>Agaricomycetes</taxon>
        <taxon>Russulales</taxon>
        <taxon>Auriscalpiaceae</taxon>
        <taxon>Artomyces</taxon>
    </lineage>
</organism>
<evidence type="ECO:0000313" key="1">
    <source>
        <dbReference type="EMBL" id="KAI0061142.1"/>
    </source>
</evidence>
<dbReference type="Proteomes" id="UP000814140">
    <property type="component" value="Unassembled WGS sequence"/>
</dbReference>
<reference evidence="1" key="2">
    <citation type="journal article" date="2022" name="New Phytol.">
        <title>Evolutionary transition to the ectomycorrhizal habit in the genomes of a hyperdiverse lineage of mushroom-forming fungi.</title>
        <authorList>
            <person name="Looney B."/>
            <person name="Miyauchi S."/>
            <person name="Morin E."/>
            <person name="Drula E."/>
            <person name="Courty P.E."/>
            <person name="Kohler A."/>
            <person name="Kuo A."/>
            <person name="LaButti K."/>
            <person name="Pangilinan J."/>
            <person name="Lipzen A."/>
            <person name="Riley R."/>
            <person name="Andreopoulos W."/>
            <person name="He G."/>
            <person name="Johnson J."/>
            <person name="Nolan M."/>
            <person name="Tritt A."/>
            <person name="Barry K.W."/>
            <person name="Grigoriev I.V."/>
            <person name="Nagy L.G."/>
            <person name="Hibbett D."/>
            <person name="Henrissat B."/>
            <person name="Matheny P.B."/>
            <person name="Labbe J."/>
            <person name="Martin F.M."/>
        </authorList>
    </citation>
    <scope>NUCLEOTIDE SEQUENCE</scope>
    <source>
        <strain evidence="1">HHB10654</strain>
    </source>
</reference>
<accession>A0ACB8SY71</accession>